<reference evidence="2 3" key="1">
    <citation type="submission" date="2019-07" db="EMBL/GenBank/DDBJ databases">
        <title>Whole genome shotgun sequence of Deinococcus cellulosilyticus NBRC 106333.</title>
        <authorList>
            <person name="Hosoyama A."/>
            <person name="Uohara A."/>
            <person name="Ohji S."/>
            <person name="Ichikawa N."/>
        </authorList>
    </citation>
    <scope>NUCLEOTIDE SEQUENCE [LARGE SCALE GENOMIC DNA]</scope>
    <source>
        <strain evidence="2 3">NBRC 106333</strain>
    </source>
</reference>
<dbReference type="Gene3D" id="3.40.630.30">
    <property type="match status" value="1"/>
</dbReference>
<comment type="caution">
    <text evidence="2">The sequence shown here is derived from an EMBL/GenBank/DDBJ whole genome shotgun (WGS) entry which is preliminary data.</text>
</comment>
<dbReference type="PROSITE" id="PS51186">
    <property type="entry name" value="GNAT"/>
    <property type="match status" value="1"/>
</dbReference>
<protein>
    <submittedName>
        <fullName evidence="2">N-acetyltransferase</fullName>
    </submittedName>
</protein>
<dbReference type="SUPFAM" id="SSF55729">
    <property type="entry name" value="Acyl-CoA N-acyltransferases (Nat)"/>
    <property type="match status" value="1"/>
</dbReference>
<dbReference type="InterPro" id="IPR051531">
    <property type="entry name" value="N-acetyltransferase"/>
</dbReference>
<proteinExistence type="predicted"/>
<name>A0A511N620_DEIC1</name>
<evidence type="ECO:0000313" key="2">
    <source>
        <dbReference type="EMBL" id="GEM47918.1"/>
    </source>
</evidence>
<dbReference type="InterPro" id="IPR016181">
    <property type="entry name" value="Acyl_CoA_acyltransferase"/>
</dbReference>
<gene>
    <name evidence="2" type="ORF">DC3_35530</name>
</gene>
<evidence type="ECO:0000313" key="3">
    <source>
        <dbReference type="Proteomes" id="UP000321306"/>
    </source>
</evidence>
<sequence length="165" mass="19084">MFHQIHSDPEVVRFLFWEPRTLEENRAALERKMGDTLWEEGKAFSWAVVEQQSGTLLGEAVLICRSFQHQQAEVGYVFGTGSQGKGFAHEAIHAVLDYAFTHLPLHRIYARTDARNHGSRKLMERLGMRQEAHFIQSEIFKGEWGDEVHCAILRQEWHEKQAPGK</sequence>
<dbReference type="GO" id="GO:0016747">
    <property type="term" value="F:acyltransferase activity, transferring groups other than amino-acyl groups"/>
    <property type="evidence" value="ECO:0007669"/>
    <property type="project" value="InterPro"/>
</dbReference>
<keyword evidence="2" id="KW-0808">Transferase</keyword>
<accession>A0A511N620</accession>
<dbReference type="AlphaFoldDB" id="A0A511N620"/>
<dbReference type="Pfam" id="PF13302">
    <property type="entry name" value="Acetyltransf_3"/>
    <property type="match status" value="1"/>
</dbReference>
<dbReference type="InterPro" id="IPR000182">
    <property type="entry name" value="GNAT_dom"/>
</dbReference>
<evidence type="ECO:0000259" key="1">
    <source>
        <dbReference type="PROSITE" id="PS51186"/>
    </source>
</evidence>
<dbReference type="EMBL" id="BJXB01000016">
    <property type="protein sequence ID" value="GEM47918.1"/>
    <property type="molecule type" value="Genomic_DNA"/>
</dbReference>
<dbReference type="PANTHER" id="PTHR43792:SF1">
    <property type="entry name" value="N-ACETYLTRANSFERASE DOMAIN-CONTAINING PROTEIN"/>
    <property type="match status" value="1"/>
</dbReference>
<dbReference type="Proteomes" id="UP000321306">
    <property type="component" value="Unassembled WGS sequence"/>
</dbReference>
<keyword evidence="3" id="KW-1185">Reference proteome</keyword>
<dbReference type="PANTHER" id="PTHR43792">
    <property type="entry name" value="GNAT FAMILY, PUTATIVE (AFU_ORTHOLOGUE AFUA_3G00765)-RELATED-RELATED"/>
    <property type="match status" value="1"/>
</dbReference>
<organism evidence="2 3">
    <name type="scientific">Deinococcus cellulosilyticus (strain DSM 18568 / NBRC 106333 / KACC 11606 / 5516J-15)</name>
    <dbReference type="NCBI Taxonomy" id="1223518"/>
    <lineage>
        <taxon>Bacteria</taxon>
        <taxon>Thermotogati</taxon>
        <taxon>Deinococcota</taxon>
        <taxon>Deinococci</taxon>
        <taxon>Deinococcales</taxon>
        <taxon>Deinococcaceae</taxon>
        <taxon>Deinococcus</taxon>
    </lineage>
</organism>
<feature type="domain" description="N-acetyltransferase" evidence="1">
    <location>
        <begin position="1"/>
        <end position="155"/>
    </location>
</feature>